<evidence type="ECO:0000313" key="2">
    <source>
        <dbReference type="EMBL" id="APZ93521.1"/>
    </source>
</evidence>
<feature type="transmembrane region" description="Helical" evidence="1">
    <location>
        <begin position="54"/>
        <end position="75"/>
    </location>
</feature>
<gene>
    <name evidence="2" type="ORF">Fuma_03139</name>
</gene>
<dbReference type="AlphaFoldDB" id="A0A1P8WHI0"/>
<sequence>MASGSTSRSAGLIGRCFVHPVFDYLLIGGGLSLIVIPAVFLFGGPPVMADFSVLPWFILFSNSAHFAASTVRLYTKSGSREALPFLTMVFPLVTLCVLTLCIFEADVVGRYIQLLYLSWSPYHYAAQAYGLAVMYCVRSGCILSTNQKKALWWIALLPFFKVLLVAVSKHLVSWHMPEYLLWSDVDWRTGVDIAGRILGVMAMFLPVALFGIVWRSHHRSMPVISLLIIMTNGVWFVVFPLIDGFIWTTIFHGVQYLAIVMIFHVRDRVALPENRRSVAFHVLWFYGMCLVLGYALFNCLPYGYQMLGFGAAESVLLVIAAINIHHFIVDGYIWKLRRGDINRRVVEAVSDGNRPQATLS</sequence>
<reference evidence="2 3" key="1">
    <citation type="journal article" date="2016" name="Front. Microbiol.">
        <title>Fuerstia marisgermanicae gen. nov., sp. nov., an Unusual Member of the Phylum Planctomycetes from the German Wadden Sea.</title>
        <authorList>
            <person name="Kohn T."/>
            <person name="Heuer A."/>
            <person name="Jogler M."/>
            <person name="Vollmers J."/>
            <person name="Boedeker C."/>
            <person name="Bunk B."/>
            <person name="Rast P."/>
            <person name="Borchert D."/>
            <person name="Glockner I."/>
            <person name="Freese H.M."/>
            <person name="Klenk H.P."/>
            <person name="Overmann J."/>
            <person name="Kaster A.K."/>
            <person name="Rohde M."/>
            <person name="Wiegand S."/>
            <person name="Jogler C."/>
        </authorList>
    </citation>
    <scope>NUCLEOTIDE SEQUENCE [LARGE SCALE GENOMIC DNA]</scope>
    <source>
        <strain evidence="2 3">NH11</strain>
    </source>
</reference>
<feature type="transmembrane region" description="Helical" evidence="1">
    <location>
        <begin position="125"/>
        <end position="143"/>
    </location>
</feature>
<feature type="transmembrane region" description="Helical" evidence="1">
    <location>
        <begin position="82"/>
        <end position="105"/>
    </location>
</feature>
<evidence type="ECO:0000256" key="1">
    <source>
        <dbReference type="SAM" id="Phobius"/>
    </source>
</evidence>
<dbReference type="KEGG" id="fmr:Fuma_03139"/>
<feature type="transmembrane region" description="Helical" evidence="1">
    <location>
        <begin position="277"/>
        <end position="297"/>
    </location>
</feature>
<protein>
    <submittedName>
        <fullName evidence="2">Uncharacterized protein</fullName>
    </submittedName>
</protein>
<proteinExistence type="predicted"/>
<feature type="transmembrane region" description="Helical" evidence="1">
    <location>
        <begin position="309"/>
        <end position="334"/>
    </location>
</feature>
<dbReference type="STRING" id="1891926.Fuma_03139"/>
<feature type="transmembrane region" description="Helical" evidence="1">
    <location>
        <begin position="245"/>
        <end position="265"/>
    </location>
</feature>
<feature type="transmembrane region" description="Helical" evidence="1">
    <location>
        <begin position="150"/>
        <end position="173"/>
    </location>
</feature>
<name>A0A1P8WHI0_9PLAN</name>
<feature type="transmembrane region" description="Helical" evidence="1">
    <location>
        <begin position="193"/>
        <end position="214"/>
    </location>
</feature>
<organism evidence="2 3">
    <name type="scientific">Fuerstiella marisgermanici</name>
    <dbReference type="NCBI Taxonomy" id="1891926"/>
    <lineage>
        <taxon>Bacteria</taxon>
        <taxon>Pseudomonadati</taxon>
        <taxon>Planctomycetota</taxon>
        <taxon>Planctomycetia</taxon>
        <taxon>Planctomycetales</taxon>
        <taxon>Planctomycetaceae</taxon>
        <taxon>Fuerstiella</taxon>
    </lineage>
</organism>
<dbReference type="RefSeq" id="WP_077024974.1">
    <property type="nucleotide sequence ID" value="NZ_CP017641.1"/>
</dbReference>
<dbReference type="Proteomes" id="UP000187735">
    <property type="component" value="Chromosome"/>
</dbReference>
<dbReference type="OrthoDB" id="127712at2"/>
<feature type="transmembrane region" description="Helical" evidence="1">
    <location>
        <begin position="221"/>
        <end position="239"/>
    </location>
</feature>
<keyword evidence="1" id="KW-0472">Membrane</keyword>
<keyword evidence="3" id="KW-1185">Reference proteome</keyword>
<keyword evidence="1" id="KW-0812">Transmembrane</keyword>
<evidence type="ECO:0000313" key="3">
    <source>
        <dbReference type="Proteomes" id="UP000187735"/>
    </source>
</evidence>
<keyword evidence="1" id="KW-1133">Transmembrane helix</keyword>
<dbReference type="EMBL" id="CP017641">
    <property type="protein sequence ID" value="APZ93521.1"/>
    <property type="molecule type" value="Genomic_DNA"/>
</dbReference>
<feature type="transmembrane region" description="Helical" evidence="1">
    <location>
        <begin position="21"/>
        <end position="42"/>
    </location>
</feature>
<accession>A0A1P8WHI0</accession>